<evidence type="ECO:0000256" key="8">
    <source>
        <dbReference type="ARBA" id="ARBA00033417"/>
    </source>
</evidence>
<organism evidence="12">
    <name type="scientific">Populus alba</name>
    <name type="common">White poplar</name>
    <dbReference type="NCBI Taxonomy" id="43335"/>
    <lineage>
        <taxon>Eukaryota</taxon>
        <taxon>Viridiplantae</taxon>
        <taxon>Streptophyta</taxon>
        <taxon>Embryophyta</taxon>
        <taxon>Tracheophyta</taxon>
        <taxon>Spermatophyta</taxon>
        <taxon>Magnoliopsida</taxon>
        <taxon>eudicotyledons</taxon>
        <taxon>Gunneridae</taxon>
        <taxon>Pentapetalae</taxon>
        <taxon>rosids</taxon>
        <taxon>fabids</taxon>
        <taxon>Malpighiales</taxon>
        <taxon>Salicaceae</taxon>
        <taxon>Saliceae</taxon>
        <taxon>Populus</taxon>
    </lineage>
</organism>
<feature type="signal peptide" evidence="11">
    <location>
        <begin position="1"/>
        <end position="24"/>
    </location>
</feature>
<evidence type="ECO:0000256" key="2">
    <source>
        <dbReference type="ARBA" id="ARBA00008773"/>
    </source>
</evidence>
<evidence type="ECO:0000256" key="4">
    <source>
        <dbReference type="ARBA" id="ARBA00022729"/>
    </source>
</evidence>
<dbReference type="InterPro" id="IPR017853">
    <property type="entry name" value="GH"/>
</dbReference>
<accession>A0A4U5QL19</accession>
<feature type="compositionally biased region" description="Basic and acidic residues" evidence="10">
    <location>
        <begin position="510"/>
        <end position="522"/>
    </location>
</feature>
<evidence type="ECO:0000256" key="6">
    <source>
        <dbReference type="ARBA" id="ARBA00023295"/>
    </source>
</evidence>
<feature type="chain" id="PRO_5020672647" description="glucan endo-1,3-beta-D-glucosidase" evidence="11">
    <location>
        <begin position="25"/>
        <end position="530"/>
    </location>
</feature>
<dbReference type="SUPFAM" id="SSF51445">
    <property type="entry name" value="(Trans)glycosidases"/>
    <property type="match status" value="1"/>
</dbReference>
<dbReference type="GO" id="GO:0042973">
    <property type="term" value="F:glucan endo-1,3-beta-D-glucosidase activity"/>
    <property type="evidence" value="ECO:0007669"/>
    <property type="project" value="UniProtKB-EC"/>
</dbReference>
<feature type="region of interest" description="Disordered" evidence="10">
    <location>
        <begin position="385"/>
        <end position="530"/>
    </location>
</feature>
<dbReference type="EMBL" id="RCHU01000210">
    <property type="protein sequence ID" value="TKS11368.1"/>
    <property type="molecule type" value="Genomic_DNA"/>
</dbReference>
<keyword evidence="6" id="KW-0326">Glycosidase</keyword>
<keyword evidence="4 11" id="KW-0732">Signal</keyword>
<comment type="catalytic activity">
    <reaction evidence="1">
        <text>Hydrolysis of (1-&gt;3)-beta-D-glucosidic linkages in (1-&gt;3)-beta-D-glucans.</text>
        <dbReference type="EC" id="3.2.1.39"/>
    </reaction>
</comment>
<evidence type="ECO:0000256" key="3">
    <source>
        <dbReference type="ARBA" id="ARBA00012780"/>
    </source>
</evidence>
<protein>
    <recommendedName>
        <fullName evidence="3">glucan endo-1,3-beta-D-glucosidase</fullName>
        <ecNumber evidence="3">3.2.1.39</ecNumber>
    </recommendedName>
    <alternativeName>
        <fullName evidence="7">(1-&gt;3)-beta-glucan endohydrolase</fullName>
    </alternativeName>
    <alternativeName>
        <fullName evidence="8">Beta-1,3-endoglucanase</fullName>
    </alternativeName>
</protein>
<feature type="compositionally biased region" description="Basic and acidic residues" evidence="10">
    <location>
        <begin position="396"/>
        <end position="408"/>
    </location>
</feature>
<evidence type="ECO:0000256" key="1">
    <source>
        <dbReference type="ARBA" id="ARBA00000382"/>
    </source>
</evidence>
<reference evidence="12" key="1">
    <citation type="submission" date="2018-10" db="EMBL/GenBank/DDBJ databases">
        <title>Population genomic analysis revealed the cold adaptation of white poplar.</title>
        <authorList>
            <person name="Liu Y.-J."/>
        </authorList>
    </citation>
    <scope>NUCLEOTIDE SEQUENCE [LARGE SCALE GENOMIC DNA]</scope>
    <source>
        <strain evidence="12">PAL-ZL1</strain>
    </source>
</reference>
<dbReference type="EC" id="3.2.1.39" evidence="3"/>
<dbReference type="Pfam" id="PF00332">
    <property type="entry name" value="Glyco_hydro_17"/>
    <property type="match status" value="1"/>
</dbReference>
<dbReference type="GO" id="GO:0005975">
    <property type="term" value="P:carbohydrate metabolic process"/>
    <property type="evidence" value="ECO:0007669"/>
    <property type="project" value="InterPro"/>
</dbReference>
<name>A0A4U5QL19_POPAL</name>
<evidence type="ECO:0000256" key="9">
    <source>
        <dbReference type="RuleBase" id="RU004335"/>
    </source>
</evidence>
<comment type="similarity">
    <text evidence="2 9">Belongs to the glycosyl hydrolase 17 family.</text>
</comment>
<dbReference type="Gene3D" id="3.20.20.80">
    <property type="entry name" value="Glycosidases"/>
    <property type="match status" value="1"/>
</dbReference>
<gene>
    <name evidence="12" type="ORF">D5086_0000073110</name>
</gene>
<feature type="compositionally biased region" description="Basic and acidic residues" evidence="10">
    <location>
        <begin position="424"/>
        <end position="474"/>
    </location>
</feature>
<evidence type="ECO:0000256" key="5">
    <source>
        <dbReference type="ARBA" id="ARBA00022801"/>
    </source>
</evidence>
<dbReference type="PANTHER" id="PTHR32227">
    <property type="entry name" value="GLUCAN ENDO-1,3-BETA-GLUCOSIDASE BG1-RELATED-RELATED"/>
    <property type="match status" value="1"/>
</dbReference>
<evidence type="ECO:0000256" key="10">
    <source>
        <dbReference type="SAM" id="MobiDB-lite"/>
    </source>
</evidence>
<evidence type="ECO:0000313" key="12">
    <source>
        <dbReference type="EMBL" id="TKS11368.1"/>
    </source>
</evidence>
<comment type="caution">
    <text evidence="12">The sequence shown here is derived from an EMBL/GenBank/DDBJ whole genome shotgun (WGS) entry which is preliminary data.</text>
</comment>
<keyword evidence="5" id="KW-0378">Hydrolase</keyword>
<dbReference type="STRING" id="43335.A0A4U5QL19"/>
<evidence type="ECO:0000256" key="7">
    <source>
        <dbReference type="ARBA" id="ARBA00033335"/>
    </source>
</evidence>
<sequence length="530" mass="59406">MALFCIRIAIIHIFLQLFLTPSDNYGFLRGVTSLGINYGQIGNNLPQPEKVLDLLSSLKLTKARIYDTNPQVLTAFANSNVELIVTVENQMLAVLMDPQQALQWVSNHIKPYFPATRITGIAVGNEVFTDSDTTLLASVVPAIVSIHGALAQLGLDTYIQVSTPNSLAVLAESYPPSAGSFKTEVSGIMSQYLQFLSSTKAPFWINAYPYFAYKDKPDEVPLDYVLFNPNAGMVDPYTKLHYDNMLYAQVDAVLFAIARMGFGGIEVGVSETGWPSKGDADEVGAIVDNAAAYNKNILRRQLKNEGTPLRPNMKLEVYLFALFNEDMKPGPTSERNYGLFQPDCTMVYNVGISALSSPSSTSTASISLTSSATKLFDLLKGKAEQRQGGRIRRVRERPQKLGKAEQRQGGRRKRVIERPQQLGRKTEKEKNTDEIQQKRAKGEKPRNRGTKILEAHTGEDWRNPELENKAKTEQEINTEETGQRDPNTGLLSFISKPEEIERNQRKKQKERTQVEESHRDRCYCPLRYQN</sequence>
<dbReference type="AlphaFoldDB" id="A0A4U5QL19"/>
<dbReference type="InterPro" id="IPR000490">
    <property type="entry name" value="Glyco_hydro_17"/>
</dbReference>
<dbReference type="FunFam" id="3.20.20.80:FF:000005">
    <property type="entry name" value="Glucan endo-1,3-beta-glucosidase 14"/>
    <property type="match status" value="1"/>
</dbReference>
<dbReference type="InterPro" id="IPR044965">
    <property type="entry name" value="Glyco_hydro_17_plant"/>
</dbReference>
<proteinExistence type="inferred from homology"/>
<evidence type="ECO:0000256" key="11">
    <source>
        <dbReference type="SAM" id="SignalP"/>
    </source>
</evidence>